<protein>
    <submittedName>
        <fullName evidence="2">DUF4124 domain-containing protein</fullName>
    </submittedName>
</protein>
<dbReference type="AlphaFoldDB" id="A0A4S5BHC9"/>
<dbReference type="Proteomes" id="UP000306236">
    <property type="component" value="Unassembled WGS sequence"/>
</dbReference>
<sequence length="225" mass="25649">MRLLFTDCVSEQGCMKKVMYAMKITCVSGALLALMAGSMAQERAKIFTCVDGNGRTLTSDRPIPQCNDRPQRILDGVTGHLQGVRQPSYTQAERDAMEREKAREQARVRAANEKRQYERGLLIRYPNEAAHRAARESAKETLLGVISAAQVRSAQLVEQKNKLDRELEFYGNDIAKAPASLKRQFEHNAREIQEQATFVEGKQAEIERIERHFDAELLELKRLWE</sequence>
<name>A0A4S5BHC9_9BURK</name>
<feature type="domain" description="DUF4124" evidence="1">
    <location>
        <begin position="32"/>
        <end position="71"/>
    </location>
</feature>
<reference evidence="2 3" key="1">
    <citation type="submission" date="2019-04" db="EMBL/GenBank/DDBJ databases">
        <title>Lampropedia sp YIM MLB12 draf genome.</title>
        <authorList>
            <person name="Wang Y.-X."/>
        </authorList>
    </citation>
    <scope>NUCLEOTIDE SEQUENCE [LARGE SCALE GENOMIC DNA]</scope>
    <source>
        <strain evidence="2 3">YIM MLB12</strain>
    </source>
</reference>
<dbReference type="OrthoDB" id="8895482at2"/>
<comment type="caution">
    <text evidence="2">The sequence shown here is derived from an EMBL/GenBank/DDBJ whole genome shotgun (WGS) entry which is preliminary data.</text>
</comment>
<evidence type="ECO:0000313" key="2">
    <source>
        <dbReference type="EMBL" id="THJ31774.1"/>
    </source>
</evidence>
<evidence type="ECO:0000259" key="1">
    <source>
        <dbReference type="Pfam" id="PF13511"/>
    </source>
</evidence>
<keyword evidence="3" id="KW-1185">Reference proteome</keyword>
<proteinExistence type="predicted"/>
<dbReference type="EMBL" id="SSWX01000020">
    <property type="protein sequence ID" value="THJ31774.1"/>
    <property type="molecule type" value="Genomic_DNA"/>
</dbReference>
<accession>A0A4S5BHC9</accession>
<dbReference type="Pfam" id="PF13511">
    <property type="entry name" value="DUF4124"/>
    <property type="match status" value="1"/>
</dbReference>
<organism evidence="2 3">
    <name type="scientific">Lampropedia aestuarii</name>
    <dbReference type="NCBI Taxonomy" id="2562762"/>
    <lineage>
        <taxon>Bacteria</taxon>
        <taxon>Pseudomonadati</taxon>
        <taxon>Pseudomonadota</taxon>
        <taxon>Betaproteobacteria</taxon>
        <taxon>Burkholderiales</taxon>
        <taxon>Comamonadaceae</taxon>
        <taxon>Lampropedia</taxon>
    </lineage>
</organism>
<gene>
    <name evidence="2" type="ORF">E8K88_14105</name>
</gene>
<evidence type="ECO:0000313" key="3">
    <source>
        <dbReference type="Proteomes" id="UP000306236"/>
    </source>
</evidence>
<dbReference type="InterPro" id="IPR025392">
    <property type="entry name" value="DUF4124"/>
</dbReference>